<dbReference type="PANTHER" id="PTHR30055">
    <property type="entry name" value="HTH-TYPE TRANSCRIPTIONAL REGULATOR RUTR"/>
    <property type="match status" value="1"/>
</dbReference>
<dbReference type="Pfam" id="PF00440">
    <property type="entry name" value="TetR_N"/>
    <property type="match status" value="1"/>
</dbReference>
<dbReference type="InterPro" id="IPR013762">
    <property type="entry name" value="Integrase-like_cat_sf"/>
</dbReference>
<dbReference type="InterPro" id="IPR011010">
    <property type="entry name" value="DNA_brk_join_enz"/>
</dbReference>
<dbReference type="InterPro" id="IPR009057">
    <property type="entry name" value="Homeodomain-like_sf"/>
</dbReference>
<dbReference type="PROSITE" id="PS50977">
    <property type="entry name" value="HTH_TETR_2"/>
    <property type="match status" value="1"/>
</dbReference>
<dbReference type="SUPFAM" id="SSF56349">
    <property type="entry name" value="DNA breaking-rejoining enzymes"/>
    <property type="match status" value="1"/>
</dbReference>
<dbReference type="Gene3D" id="1.10.357.10">
    <property type="entry name" value="Tetracycline Repressor, domain 2"/>
    <property type="match status" value="1"/>
</dbReference>
<dbReference type="EMBL" id="RSCJ01000007">
    <property type="protein sequence ID" value="RUR83362.1"/>
    <property type="molecule type" value="Genomic_DNA"/>
</dbReference>
<evidence type="ECO:0000313" key="7">
    <source>
        <dbReference type="Proteomes" id="UP000268857"/>
    </source>
</evidence>
<organism evidence="6 7">
    <name type="scientific">Chlorogloeopsis fritschii PCC 6912</name>
    <dbReference type="NCBI Taxonomy" id="211165"/>
    <lineage>
        <taxon>Bacteria</taxon>
        <taxon>Bacillati</taxon>
        <taxon>Cyanobacteriota</taxon>
        <taxon>Cyanophyceae</taxon>
        <taxon>Nostocales</taxon>
        <taxon>Chlorogloeopsidaceae</taxon>
        <taxon>Chlorogloeopsis</taxon>
    </lineage>
</organism>
<dbReference type="RefSeq" id="WP_016874704.1">
    <property type="nucleotide sequence ID" value="NZ_AJLN01000116.1"/>
</dbReference>
<dbReference type="OrthoDB" id="277085at2"/>
<dbReference type="STRING" id="211165.GCA_000317285_04735"/>
<evidence type="ECO:0008006" key="8">
    <source>
        <dbReference type="Google" id="ProtNLM"/>
    </source>
</evidence>
<dbReference type="InterPro" id="IPR036271">
    <property type="entry name" value="Tet_transcr_reg_TetR-rel_C_sf"/>
</dbReference>
<sequence>MSGQIVSTRQRLINAAMSLFAAQGVTETTTKAVAELAQVNEVTLFRHFGNKYGLLLAVISESPVFEELGESLKRQASQSTSAYQALKDYCDRRLQALEKVPDLVRSLVGEAGNYPVENRQALGRSLNQANRYVAEYLATVVEREQLHTHLPTEKLASLLNSLLLGYAMIQFTSEFHEFWRDRDEFLESLVALFLPSATDSTSSRKYEFIATEKVIDLPANLVHLILQRAKKSGLRDYALMYVLFGAGLSTTEVVNLERSHQIIDTNRHLLQITQGSTRQVPVNQWILGKRYGSHTRNPLTQWLKSRKDEHSALFLNDSGMPISKVEIEERWQILTEGLLTPEGQQPAIEQAQQTWCTEMLMKGMNLEDMSIITGWNLTQLQPYARRAKEKLALEQAIRLDQKSRQVTRES</sequence>
<dbReference type="SUPFAM" id="SSF46689">
    <property type="entry name" value="Homeodomain-like"/>
    <property type="match status" value="1"/>
</dbReference>
<dbReference type="InterPro" id="IPR050109">
    <property type="entry name" value="HTH-type_TetR-like_transc_reg"/>
</dbReference>
<feature type="domain" description="Tyr recombinase" evidence="5">
    <location>
        <begin position="212"/>
        <end position="396"/>
    </location>
</feature>
<evidence type="ECO:0000256" key="2">
    <source>
        <dbReference type="ARBA" id="ARBA00023172"/>
    </source>
</evidence>
<dbReference type="AlphaFoldDB" id="A0A3S0ZTF5"/>
<dbReference type="Gene3D" id="1.10.443.10">
    <property type="entry name" value="Intergrase catalytic core"/>
    <property type="match status" value="1"/>
</dbReference>
<evidence type="ECO:0000259" key="5">
    <source>
        <dbReference type="PROSITE" id="PS51898"/>
    </source>
</evidence>
<keyword evidence="7" id="KW-1185">Reference proteome</keyword>
<dbReference type="InterPro" id="IPR001647">
    <property type="entry name" value="HTH_TetR"/>
</dbReference>
<accession>A0A3S0ZTF5</accession>
<keyword evidence="2" id="KW-0233">DNA recombination</keyword>
<comment type="caution">
    <text evidence="6">The sequence shown here is derived from an EMBL/GenBank/DDBJ whole genome shotgun (WGS) entry which is preliminary data.</text>
</comment>
<dbReference type="GO" id="GO:0000976">
    <property type="term" value="F:transcription cis-regulatory region binding"/>
    <property type="evidence" value="ECO:0007669"/>
    <property type="project" value="TreeGrafter"/>
</dbReference>
<dbReference type="InterPro" id="IPR002104">
    <property type="entry name" value="Integrase_catalytic"/>
</dbReference>
<dbReference type="GO" id="GO:0003700">
    <property type="term" value="F:DNA-binding transcription factor activity"/>
    <property type="evidence" value="ECO:0007669"/>
    <property type="project" value="TreeGrafter"/>
</dbReference>
<dbReference type="Proteomes" id="UP000268857">
    <property type="component" value="Unassembled WGS sequence"/>
</dbReference>
<feature type="DNA-binding region" description="H-T-H motif" evidence="3">
    <location>
        <begin position="29"/>
        <end position="48"/>
    </location>
</feature>
<dbReference type="GO" id="GO:0015074">
    <property type="term" value="P:DNA integration"/>
    <property type="evidence" value="ECO:0007669"/>
    <property type="project" value="InterPro"/>
</dbReference>
<gene>
    <name evidence="6" type="ORF">PCC6912_21950</name>
</gene>
<dbReference type="GO" id="GO:0006310">
    <property type="term" value="P:DNA recombination"/>
    <property type="evidence" value="ECO:0007669"/>
    <property type="project" value="UniProtKB-KW"/>
</dbReference>
<dbReference type="PANTHER" id="PTHR30055:SF226">
    <property type="entry name" value="HTH-TYPE TRANSCRIPTIONAL REGULATOR PKSA"/>
    <property type="match status" value="1"/>
</dbReference>
<dbReference type="PROSITE" id="PS51898">
    <property type="entry name" value="TYR_RECOMBINASE"/>
    <property type="match status" value="1"/>
</dbReference>
<reference evidence="6 7" key="1">
    <citation type="journal article" date="2019" name="Genome Biol. Evol.">
        <title>Day and night: Metabolic profiles and evolutionary relationships of six axenic non-marine cyanobacteria.</title>
        <authorList>
            <person name="Will S.E."/>
            <person name="Henke P."/>
            <person name="Boedeker C."/>
            <person name="Huang S."/>
            <person name="Brinkmann H."/>
            <person name="Rohde M."/>
            <person name="Jarek M."/>
            <person name="Friedl T."/>
            <person name="Seufert S."/>
            <person name="Schumacher M."/>
            <person name="Overmann J."/>
            <person name="Neumann-Schaal M."/>
            <person name="Petersen J."/>
        </authorList>
    </citation>
    <scope>NUCLEOTIDE SEQUENCE [LARGE SCALE GENOMIC DNA]</scope>
    <source>
        <strain evidence="6 7">PCC 6912</strain>
    </source>
</reference>
<dbReference type="SUPFAM" id="SSF48498">
    <property type="entry name" value="Tetracyclin repressor-like, C-terminal domain"/>
    <property type="match status" value="1"/>
</dbReference>
<keyword evidence="1 3" id="KW-0238">DNA-binding</keyword>
<dbReference type="PRINTS" id="PR00455">
    <property type="entry name" value="HTHTETR"/>
</dbReference>
<evidence type="ECO:0000256" key="3">
    <source>
        <dbReference type="PROSITE-ProRule" id="PRU00335"/>
    </source>
</evidence>
<feature type="domain" description="HTH tetR-type" evidence="4">
    <location>
        <begin position="6"/>
        <end position="66"/>
    </location>
</feature>
<evidence type="ECO:0000313" key="6">
    <source>
        <dbReference type="EMBL" id="RUR83362.1"/>
    </source>
</evidence>
<evidence type="ECO:0000259" key="4">
    <source>
        <dbReference type="PROSITE" id="PS50977"/>
    </source>
</evidence>
<protein>
    <recommendedName>
        <fullName evidence="8">TetR family transcriptional regulator</fullName>
    </recommendedName>
</protein>
<proteinExistence type="predicted"/>
<name>A0A3S0ZTF5_CHLFR</name>
<dbReference type="Pfam" id="PF00589">
    <property type="entry name" value="Phage_integrase"/>
    <property type="match status" value="1"/>
</dbReference>
<evidence type="ECO:0000256" key="1">
    <source>
        <dbReference type="ARBA" id="ARBA00023125"/>
    </source>
</evidence>